<dbReference type="Pfam" id="PF01297">
    <property type="entry name" value="ZnuA"/>
    <property type="match status" value="1"/>
</dbReference>
<dbReference type="InterPro" id="IPR006128">
    <property type="entry name" value="Lipoprotein_PsaA-like"/>
</dbReference>
<dbReference type="PRINTS" id="PR00690">
    <property type="entry name" value="ADHESNFAMILY"/>
</dbReference>
<keyword evidence="3" id="KW-0732">Signal</keyword>
<organism evidence="4">
    <name type="scientific">freshwater metagenome</name>
    <dbReference type="NCBI Taxonomy" id="449393"/>
    <lineage>
        <taxon>unclassified sequences</taxon>
        <taxon>metagenomes</taxon>
        <taxon>ecological metagenomes</taxon>
    </lineage>
</organism>
<sequence length="315" mass="33263">MKFVRIALLATGLVAFSTACGSSETSTSFEPGKLRVAAALYPIEEIVRVVGGSQVSLVELIPPGEPAHDYEPTPRQVTDLESADVVFYFGGGFQPGVEKAVASLPSSVRKVDLLKSVKLIAVSQQLAGTEGAVDGEVLGDGSDPHVWLSPTNMQLMVEQVRATLAAFPSFDEPSADTGAASFASRLAKLDADFRSGLSSCVSRVIVTAHRAFDYVAHEYNLEQIAIAGVSPTDEPSAKTLEAISRSARDHQVTTIFFETNLPAELSKMIANEVGAATAVLDTIETLSNKQIADGANYVSVMQSNLAALEKALVCS</sequence>
<dbReference type="InterPro" id="IPR006127">
    <property type="entry name" value="ZnuA-like"/>
</dbReference>
<keyword evidence="2" id="KW-0813">Transport</keyword>
<dbReference type="Gene3D" id="3.40.50.1980">
    <property type="entry name" value="Nitrogenase molybdenum iron protein domain"/>
    <property type="match status" value="2"/>
</dbReference>
<proteinExistence type="inferred from homology"/>
<accession>A0A6J6YS01</accession>
<dbReference type="InterPro" id="IPR050492">
    <property type="entry name" value="Bact_metal-bind_prot9"/>
</dbReference>
<dbReference type="InterPro" id="IPR006129">
    <property type="entry name" value="AdhesinB"/>
</dbReference>
<dbReference type="EMBL" id="CAFAAI010000290">
    <property type="protein sequence ID" value="CAB4810028.1"/>
    <property type="molecule type" value="Genomic_DNA"/>
</dbReference>
<dbReference type="AlphaFoldDB" id="A0A6J6YS01"/>
<dbReference type="GO" id="GO:0030001">
    <property type="term" value="P:metal ion transport"/>
    <property type="evidence" value="ECO:0007669"/>
    <property type="project" value="InterPro"/>
</dbReference>
<evidence type="ECO:0000256" key="1">
    <source>
        <dbReference type="ARBA" id="ARBA00011028"/>
    </source>
</evidence>
<dbReference type="PANTHER" id="PTHR42953:SF3">
    <property type="entry name" value="HIGH-AFFINITY ZINC UPTAKE SYSTEM PROTEIN ZNUA"/>
    <property type="match status" value="1"/>
</dbReference>
<dbReference type="GO" id="GO:0046872">
    <property type="term" value="F:metal ion binding"/>
    <property type="evidence" value="ECO:0007669"/>
    <property type="project" value="InterPro"/>
</dbReference>
<dbReference type="PRINTS" id="PR00691">
    <property type="entry name" value="ADHESINB"/>
</dbReference>
<name>A0A6J6YS01_9ZZZZ</name>
<gene>
    <name evidence="4" type="ORF">UFOPK2992_01515</name>
</gene>
<evidence type="ECO:0000313" key="4">
    <source>
        <dbReference type="EMBL" id="CAB4810028.1"/>
    </source>
</evidence>
<dbReference type="PANTHER" id="PTHR42953">
    <property type="entry name" value="HIGH-AFFINITY ZINC UPTAKE SYSTEM PROTEIN ZNUA-RELATED"/>
    <property type="match status" value="1"/>
</dbReference>
<evidence type="ECO:0000256" key="2">
    <source>
        <dbReference type="ARBA" id="ARBA00022448"/>
    </source>
</evidence>
<evidence type="ECO:0000256" key="3">
    <source>
        <dbReference type="ARBA" id="ARBA00022729"/>
    </source>
</evidence>
<protein>
    <submittedName>
        <fullName evidence="4">Unannotated protein</fullName>
    </submittedName>
</protein>
<dbReference type="PROSITE" id="PS51257">
    <property type="entry name" value="PROKAR_LIPOPROTEIN"/>
    <property type="match status" value="1"/>
</dbReference>
<dbReference type="SUPFAM" id="SSF53807">
    <property type="entry name" value="Helical backbone' metal receptor"/>
    <property type="match status" value="1"/>
</dbReference>
<reference evidence="4" key="1">
    <citation type="submission" date="2020-05" db="EMBL/GenBank/DDBJ databases">
        <authorList>
            <person name="Chiriac C."/>
            <person name="Salcher M."/>
            <person name="Ghai R."/>
            <person name="Kavagutti S V."/>
        </authorList>
    </citation>
    <scope>NUCLEOTIDE SEQUENCE</scope>
</reference>
<dbReference type="GO" id="GO:0007155">
    <property type="term" value="P:cell adhesion"/>
    <property type="evidence" value="ECO:0007669"/>
    <property type="project" value="InterPro"/>
</dbReference>
<comment type="similarity">
    <text evidence="1">Belongs to the bacterial solute-binding protein 9 family.</text>
</comment>